<proteinExistence type="predicted"/>
<keyword evidence="3" id="KW-1185">Reference proteome</keyword>
<name>A0A0C3BT20_PILCF</name>
<dbReference type="Proteomes" id="UP000054166">
    <property type="component" value="Unassembled WGS sequence"/>
</dbReference>
<reference evidence="3" key="2">
    <citation type="submission" date="2015-01" db="EMBL/GenBank/DDBJ databases">
        <title>Evolutionary Origins and Diversification of the Mycorrhizal Mutualists.</title>
        <authorList>
            <consortium name="DOE Joint Genome Institute"/>
            <consortium name="Mycorrhizal Genomics Consortium"/>
            <person name="Kohler A."/>
            <person name="Kuo A."/>
            <person name="Nagy L.G."/>
            <person name="Floudas D."/>
            <person name="Copeland A."/>
            <person name="Barry K.W."/>
            <person name="Cichocki N."/>
            <person name="Veneault-Fourrey C."/>
            <person name="LaButti K."/>
            <person name="Lindquist E.A."/>
            <person name="Lipzen A."/>
            <person name="Lundell T."/>
            <person name="Morin E."/>
            <person name="Murat C."/>
            <person name="Riley R."/>
            <person name="Ohm R."/>
            <person name="Sun H."/>
            <person name="Tunlid A."/>
            <person name="Henrissat B."/>
            <person name="Grigoriev I.V."/>
            <person name="Hibbett D.S."/>
            <person name="Martin F."/>
        </authorList>
    </citation>
    <scope>NUCLEOTIDE SEQUENCE [LARGE SCALE GENOMIC DNA]</scope>
    <source>
        <strain evidence="3">F 1598</strain>
    </source>
</reference>
<dbReference type="EMBL" id="KN833004">
    <property type="protein sequence ID" value="KIM80497.1"/>
    <property type="molecule type" value="Genomic_DNA"/>
</dbReference>
<feature type="region of interest" description="Disordered" evidence="1">
    <location>
        <begin position="1"/>
        <end position="26"/>
    </location>
</feature>
<gene>
    <name evidence="2" type="ORF">PILCRDRAFT_822596</name>
</gene>
<dbReference type="AlphaFoldDB" id="A0A0C3BT20"/>
<organism evidence="2 3">
    <name type="scientific">Piloderma croceum (strain F 1598)</name>
    <dbReference type="NCBI Taxonomy" id="765440"/>
    <lineage>
        <taxon>Eukaryota</taxon>
        <taxon>Fungi</taxon>
        <taxon>Dikarya</taxon>
        <taxon>Basidiomycota</taxon>
        <taxon>Agaricomycotina</taxon>
        <taxon>Agaricomycetes</taxon>
        <taxon>Agaricomycetidae</taxon>
        <taxon>Atheliales</taxon>
        <taxon>Atheliaceae</taxon>
        <taxon>Piloderma</taxon>
    </lineage>
</organism>
<dbReference type="HOGENOM" id="CLU_2109910_0_0_1"/>
<dbReference type="InParanoid" id="A0A0C3BT20"/>
<sequence length="115" mass="12855">MSDIETRPRSPSFAPPNTPPFPPVLTPPEVNDPLAFHAYFPYGSGSWAPYQPLTSGSYSPKPPSSQTVDQLFERHGLPFNLLVLNERDKTAISVAFEQHGILLAQAEIIQRRQRQ</sequence>
<evidence type="ECO:0000256" key="1">
    <source>
        <dbReference type="SAM" id="MobiDB-lite"/>
    </source>
</evidence>
<protein>
    <submittedName>
        <fullName evidence="2">Uncharacterized protein</fullName>
    </submittedName>
</protein>
<evidence type="ECO:0000313" key="3">
    <source>
        <dbReference type="Proteomes" id="UP000054166"/>
    </source>
</evidence>
<accession>A0A0C3BT20</accession>
<feature type="compositionally biased region" description="Pro residues" evidence="1">
    <location>
        <begin position="13"/>
        <end position="26"/>
    </location>
</feature>
<evidence type="ECO:0000313" key="2">
    <source>
        <dbReference type="EMBL" id="KIM80497.1"/>
    </source>
</evidence>
<reference evidence="2 3" key="1">
    <citation type="submission" date="2014-04" db="EMBL/GenBank/DDBJ databases">
        <authorList>
            <consortium name="DOE Joint Genome Institute"/>
            <person name="Kuo A."/>
            <person name="Tarkka M."/>
            <person name="Buscot F."/>
            <person name="Kohler A."/>
            <person name="Nagy L.G."/>
            <person name="Floudas D."/>
            <person name="Copeland A."/>
            <person name="Barry K.W."/>
            <person name="Cichocki N."/>
            <person name="Veneault-Fourrey C."/>
            <person name="LaButti K."/>
            <person name="Lindquist E.A."/>
            <person name="Lipzen A."/>
            <person name="Lundell T."/>
            <person name="Morin E."/>
            <person name="Murat C."/>
            <person name="Sun H."/>
            <person name="Tunlid A."/>
            <person name="Henrissat B."/>
            <person name="Grigoriev I.V."/>
            <person name="Hibbett D.S."/>
            <person name="Martin F."/>
            <person name="Nordberg H.P."/>
            <person name="Cantor M.N."/>
            <person name="Hua S.X."/>
        </authorList>
    </citation>
    <scope>NUCLEOTIDE SEQUENCE [LARGE SCALE GENOMIC DNA]</scope>
    <source>
        <strain evidence="2 3">F 1598</strain>
    </source>
</reference>